<gene>
    <name evidence="2" type="ORF">DO83_02675</name>
</gene>
<protein>
    <submittedName>
        <fullName evidence="2">Uncharacterized protein</fullName>
    </submittedName>
</protein>
<sequence length="264" mass="30028">MKYDKKLMTSKELSAVQKTLDSYKKFTQPFDKYSKFYAKAFAAQSIARKMQYVAVLNSKAVPVGLKKSMLTPSIKLSACIIDTYLNSSSICSLQKSIQKLQNTYTSSVQQQAIELITVSQKLFSSAGYPITYTIEDFVFDDDHVAVPIDFADAVSENLENPTPVFENSSSKTKTLKVNTLIAILNLILLAVNTYNGFISNQLQAESNKIQIESNKIAKEQLKFDKKYKQKELEQKDRELDQKDRELDQKDKELRIQQNKSNSQN</sequence>
<proteinExistence type="predicted"/>
<feature type="compositionally biased region" description="Basic and acidic residues" evidence="1">
    <location>
        <begin position="232"/>
        <end position="254"/>
    </location>
</feature>
<organism evidence="2 3">
    <name type="scientific">Anaerostipes hadrus</name>
    <dbReference type="NCBI Taxonomy" id="649756"/>
    <lineage>
        <taxon>Bacteria</taxon>
        <taxon>Bacillati</taxon>
        <taxon>Bacillota</taxon>
        <taxon>Clostridia</taxon>
        <taxon>Lachnospirales</taxon>
        <taxon>Lachnospiraceae</taxon>
        <taxon>Anaerostipes</taxon>
    </lineage>
</organism>
<evidence type="ECO:0000313" key="3">
    <source>
        <dbReference type="Proteomes" id="UP000188159"/>
    </source>
</evidence>
<accession>A0A1Q2C4U1</accession>
<dbReference type="AlphaFoldDB" id="A0A1Q2C4U1"/>
<name>A0A1Q2C4U1_ANAHA</name>
<evidence type="ECO:0000313" key="2">
    <source>
        <dbReference type="EMBL" id="AQP38609.1"/>
    </source>
</evidence>
<reference evidence="2 3" key="1">
    <citation type="journal article" date="2016" name="Sci. Rep.">
        <title>Accelerated dysbiosis of gut microbiota during aggravation of DSS-induced colitis by a butyrate-producing bacterium.</title>
        <authorList>
            <person name="Zhang Q."/>
            <person name="Wu Y."/>
            <person name="Wang J."/>
            <person name="Wu G."/>
            <person name="Long W."/>
            <person name="Xue Z."/>
            <person name="Wang L."/>
            <person name="Zhang X."/>
            <person name="Pang X."/>
            <person name="Zhao Y."/>
            <person name="Zhao L."/>
            <person name="Zhang C."/>
        </authorList>
    </citation>
    <scope>NUCLEOTIDE SEQUENCE [LARGE SCALE GENOMIC DNA]</scope>
    <source>
        <strain evidence="2 3">BPB5</strain>
    </source>
</reference>
<feature type="region of interest" description="Disordered" evidence="1">
    <location>
        <begin position="232"/>
        <end position="264"/>
    </location>
</feature>
<dbReference type="RefSeq" id="WP_077325524.1">
    <property type="nucleotide sequence ID" value="NZ_CP012098.1"/>
</dbReference>
<evidence type="ECO:0000256" key="1">
    <source>
        <dbReference type="SAM" id="MobiDB-lite"/>
    </source>
</evidence>
<dbReference type="Proteomes" id="UP000188159">
    <property type="component" value="Chromosome"/>
</dbReference>
<feature type="compositionally biased region" description="Polar residues" evidence="1">
    <location>
        <begin position="255"/>
        <end position="264"/>
    </location>
</feature>
<dbReference type="EMBL" id="CP012098">
    <property type="protein sequence ID" value="AQP38609.1"/>
    <property type="molecule type" value="Genomic_DNA"/>
</dbReference>